<reference evidence="1 2" key="1">
    <citation type="submission" date="2018-07" db="EMBL/GenBank/DDBJ databases">
        <title>The draft genome of Phyllobacterium salinisoli.</title>
        <authorList>
            <person name="Liu L."/>
            <person name="Li L."/>
            <person name="Zhang X."/>
            <person name="Liang L."/>
        </authorList>
    </citation>
    <scope>NUCLEOTIDE SEQUENCE [LARGE SCALE GENOMIC DNA]</scope>
    <source>
        <strain evidence="1 2">LLAN61</strain>
    </source>
</reference>
<name>A0A368JXF5_9HYPH</name>
<evidence type="ECO:0000313" key="2">
    <source>
        <dbReference type="Proteomes" id="UP000253420"/>
    </source>
</evidence>
<keyword evidence="2" id="KW-1185">Reference proteome</keyword>
<organism evidence="1 2">
    <name type="scientific">Phyllobacterium salinisoli</name>
    <dbReference type="NCBI Taxonomy" id="1899321"/>
    <lineage>
        <taxon>Bacteria</taxon>
        <taxon>Pseudomonadati</taxon>
        <taxon>Pseudomonadota</taxon>
        <taxon>Alphaproteobacteria</taxon>
        <taxon>Hyphomicrobiales</taxon>
        <taxon>Phyllobacteriaceae</taxon>
        <taxon>Phyllobacterium</taxon>
    </lineage>
</organism>
<dbReference type="EMBL" id="QOZG01000024">
    <property type="protein sequence ID" value="RCS21574.1"/>
    <property type="molecule type" value="Genomic_DNA"/>
</dbReference>
<sequence>MADGGKPEVFPTEIAAQKAVTKHLLAYMNGDYQRWGETLSTARCEAEALFPTQYHKGRPVTIERRGVKA</sequence>
<protein>
    <submittedName>
        <fullName evidence="1">Uncharacterized protein</fullName>
    </submittedName>
</protein>
<dbReference type="OrthoDB" id="8372454at2"/>
<dbReference type="AlphaFoldDB" id="A0A368JXF5"/>
<dbReference type="Proteomes" id="UP000253420">
    <property type="component" value="Unassembled WGS sequence"/>
</dbReference>
<accession>A0A368JXF5</accession>
<evidence type="ECO:0000313" key="1">
    <source>
        <dbReference type="EMBL" id="RCS21574.1"/>
    </source>
</evidence>
<comment type="caution">
    <text evidence="1">The sequence shown here is derived from an EMBL/GenBank/DDBJ whole genome shotgun (WGS) entry which is preliminary data.</text>
</comment>
<proteinExistence type="predicted"/>
<gene>
    <name evidence="1" type="ORF">DUT91_23185</name>
</gene>